<evidence type="ECO:0000313" key="16">
    <source>
        <dbReference type="Proteomes" id="UP001418222"/>
    </source>
</evidence>
<evidence type="ECO:0000256" key="13">
    <source>
        <dbReference type="SAM" id="MobiDB-lite"/>
    </source>
</evidence>
<comment type="similarity">
    <text evidence="12">Belongs to the carbohydrate kinase PfkB family. Ribokinase subfamily.</text>
</comment>
<evidence type="ECO:0000259" key="14">
    <source>
        <dbReference type="Pfam" id="PF00294"/>
    </source>
</evidence>
<feature type="binding site" evidence="12">
    <location>
        <position position="196"/>
    </location>
    <ligand>
        <name>substrate</name>
    </ligand>
</feature>
<feature type="active site" description="Proton acceptor" evidence="12">
    <location>
        <position position="311"/>
    </location>
</feature>
<feature type="binding site" evidence="12">
    <location>
        <position position="344"/>
    </location>
    <ligand>
        <name>K(+)</name>
        <dbReference type="ChEBI" id="CHEBI:29103"/>
    </ligand>
</feature>
<dbReference type="PANTHER" id="PTHR10584">
    <property type="entry name" value="SUGAR KINASE"/>
    <property type="match status" value="1"/>
</dbReference>
<dbReference type="PRINTS" id="PR00990">
    <property type="entry name" value="RIBOKINASE"/>
</dbReference>
<dbReference type="InterPro" id="IPR002139">
    <property type="entry name" value="Ribo/fructo_kinase"/>
</dbReference>
<keyword evidence="5 12" id="KW-0479">Metal-binding</keyword>
<comment type="subcellular location">
    <subcellularLocation>
        <location evidence="12">Cytoplasm</location>
    </subcellularLocation>
    <subcellularLocation>
        <location evidence="12">Nucleus</location>
    </subcellularLocation>
</comment>
<dbReference type="PANTHER" id="PTHR10584:SF166">
    <property type="entry name" value="RIBOKINASE"/>
    <property type="match status" value="1"/>
</dbReference>
<evidence type="ECO:0000256" key="1">
    <source>
        <dbReference type="ARBA" id="ARBA00005380"/>
    </source>
</evidence>
<evidence type="ECO:0000256" key="9">
    <source>
        <dbReference type="ARBA" id="ARBA00022842"/>
    </source>
</evidence>
<evidence type="ECO:0000256" key="11">
    <source>
        <dbReference type="ARBA" id="ARBA00023277"/>
    </source>
</evidence>
<dbReference type="HAMAP" id="MF_01987">
    <property type="entry name" value="Ribokinase"/>
    <property type="match status" value="1"/>
</dbReference>
<feature type="binding site" evidence="12">
    <location>
        <position position="311"/>
    </location>
    <ligand>
        <name>substrate</name>
    </ligand>
</feature>
<dbReference type="GO" id="GO:0005634">
    <property type="term" value="C:nucleus"/>
    <property type="evidence" value="ECO:0007669"/>
    <property type="project" value="UniProtKB-SubCell"/>
</dbReference>
<keyword evidence="9 12" id="KW-0460">Magnesium</keyword>
<comment type="cofactor">
    <cofactor evidence="12">
        <name>Mg(2+)</name>
        <dbReference type="ChEBI" id="CHEBI:18420"/>
    </cofactor>
    <text evidence="12">Requires a divalent cation, most likely magnesium in vivo, as an electrophilic catalyst to aid phosphoryl group transfer. It is the chelate of the metal and the nucleotide that is the actual substrate.</text>
</comment>
<keyword evidence="11 12" id="KW-0119">Carbohydrate metabolism</keyword>
<comment type="caution">
    <text evidence="12">Lacks conserved residue(s) required for the propagation of feature annotation.</text>
</comment>
<feature type="binding site" evidence="12">
    <location>
        <begin position="94"/>
        <end position="98"/>
    </location>
    <ligand>
        <name>substrate</name>
    </ligand>
</feature>
<feature type="binding site" evidence="12">
    <location>
        <position position="341"/>
    </location>
    <ligand>
        <name>K(+)</name>
        <dbReference type="ChEBI" id="CHEBI:29103"/>
    </ligand>
</feature>
<evidence type="ECO:0000256" key="3">
    <source>
        <dbReference type="ARBA" id="ARBA00016943"/>
    </source>
</evidence>
<feature type="binding site" evidence="12">
    <location>
        <position position="346"/>
    </location>
    <ligand>
        <name>K(+)</name>
        <dbReference type="ChEBI" id="CHEBI:29103"/>
    </ligand>
</feature>
<dbReference type="AlphaFoldDB" id="A0AAP0B2S3"/>
<proteinExistence type="inferred from homology"/>
<keyword evidence="6 12" id="KW-0547">Nucleotide-binding</keyword>
<evidence type="ECO:0000256" key="8">
    <source>
        <dbReference type="ARBA" id="ARBA00022840"/>
    </source>
</evidence>
<dbReference type="EMBL" id="JBBWWQ010000016">
    <property type="protein sequence ID" value="KAK8925856.1"/>
    <property type="molecule type" value="Genomic_DNA"/>
</dbReference>
<feature type="binding site" evidence="12">
    <location>
        <begin position="277"/>
        <end position="282"/>
    </location>
    <ligand>
        <name>ATP</name>
        <dbReference type="ChEBI" id="CHEBI:30616"/>
    </ligand>
</feature>
<dbReference type="InterPro" id="IPR002173">
    <property type="entry name" value="Carboh/pur_kinase_PfkB_CS"/>
</dbReference>
<dbReference type="Gene3D" id="3.40.1190.20">
    <property type="match status" value="1"/>
</dbReference>
<feature type="binding site" evidence="12">
    <location>
        <position position="307"/>
    </location>
    <ligand>
        <name>K(+)</name>
        <dbReference type="ChEBI" id="CHEBI:29103"/>
    </ligand>
</feature>
<organism evidence="15 16">
    <name type="scientific">Platanthera zijinensis</name>
    <dbReference type="NCBI Taxonomy" id="2320716"/>
    <lineage>
        <taxon>Eukaryota</taxon>
        <taxon>Viridiplantae</taxon>
        <taxon>Streptophyta</taxon>
        <taxon>Embryophyta</taxon>
        <taxon>Tracheophyta</taxon>
        <taxon>Spermatophyta</taxon>
        <taxon>Magnoliopsida</taxon>
        <taxon>Liliopsida</taxon>
        <taxon>Asparagales</taxon>
        <taxon>Orchidaceae</taxon>
        <taxon>Orchidoideae</taxon>
        <taxon>Orchideae</taxon>
        <taxon>Orchidinae</taxon>
        <taxon>Platanthera</taxon>
    </lineage>
</organism>
<dbReference type="Proteomes" id="UP001418222">
    <property type="component" value="Unassembled WGS sequence"/>
</dbReference>
<keyword evidence="4 12" id="KW-0808">Transferase</keyword>
<name>A0AAP0B2S3_9ASPA</name>
<evidence type="ECO:0000256" key="10">
    <source>
        <dbReference type="ARBA" id="ARBA00022958"/>
    </source>
</evidence>
<keyword evidence="10 12" id="KW-0630">Potassium</keyword>
<feature type="binding site" evidence="12">
    <location>
        <position position="350"/>
    </location>
    <ligand>
        <name>K(+)</name>
        <dbReference type="ChEBI" id="CHEBI:29103"/>
    </ligand>
</feature>
<comment type="subunit">
    <text evidence="12">Homodimer.</text>
</comment>
<feature type="binding site" evidence="12">
    <location>
        <begin position="310"/>
        <end position="311"/>
    </location>
    <ligand>
        <name>ATP</name>
        <dbReference type="ChEBI" id="CHEBI:30616"/>
    </ligand>
</feature>
<feature type="region of interest" description="Disordered" evidence="13">
    <location>
        <begin position="15"/>
        <end position="34"/>
    </location>
</feature>
<feature type="binding site" evidence="12">
    <location>
        <position position="305"/>
    </location>
    <ligand>
        <name>K(+)</name>
        <dbReference type="ChEBI" id="CHEBI:29103"/>
    </ligand>
</feature>
<comment type="activity regulation">
    <text evidence="12">Activated by a monovalent cation that binds near, but not in, the active site. The most likely occupant of the site in vivo is potassium. Ion binding induces a conformational change that may alter substrate affinity.</text>
</comment>
<dbReference type="GO" id="GO:0046872">
    <property type="term" value="F:metal ion binding"/>
    <property type="evidence" value="ECO:0007669"/>
    <property type="project" value="UniProtKB-KW"/>
</dbReference>
<comment type="pathway">
    <text evidence="12">Carbohydrate metabolism; D-ribose degradation; D-ribose 5-phosphate from beta-D-ribopyranose: step 2/2.</text>
</comment>
<evidence type="ECO:0000313" key="15">
    <source>
        <dbReference type="EMBL" id="KAK8925856.1"/>
    </source>
</evidence>
<gene>
    <name evidence="15" type="ORF">KSP39_PZI018954</name>
</gene>
<accession>A0AAP0B2S3</accession>
<evidence type="ECO:0000256" key="6">
    <source>
        <dbReference type="ARBA" id="ARBA00022741"/>
    </source>
</evidence>
<dbReference type="EC" id="2.7.1.15" evidence="2 12"/>
<protein>
    <recommendedName>
        <fullName evidence="3 12">Ribokinase</fullName>
        <shortName evidence="12">RK</shortName>
        <ecNumber evidence="2 12">2.7.1.15</ecNumber>
    </recommendedName>
</protein>
<dbReference type="GO" id="GO:0019303">
    <property type="term" value="P:D-ribose catabolic process"/>
    <property type="evidence" value="ECO:0007669"/>
    <property type="project" value="UniProtKB-UniRule"/>
</dbReference>
<comment type="caution">
    <text evidence="15">The sequence shown here is derived from an EMBL/GenBank/DDBJ whole genome shotgun (WGS) entry which is preliminary data.</text>
</comment>
<dbReference type="Pfam" id="PF00294">
    <property type="entry name" value="PfkB"/>
    <property type="match status" value="1"/>
</dbReference>
<dbReference type="CDD" id="cd01174">
    <property type="entry name" value="ribokinase"/>
    <property type="match status" value="1"/>
</dbReference>
<dbReference type="GO" id="GO:0004747">
    <property type="term" value="F:ribokinase activity"/>
    <property type="evidence" value="ECO:0007669"/>
    <property type="project" value="UniProtKB-UniRule"/>
</dbReference>
<dbReference type="SUPFAM" id="SSF53613">
    <property type="entry name" value="Ribokinase-like"/>
    <property type="match status" value="1"/>
</dbReference>
<evidence type="ECO:0000256" key="4">
    <source>
        <dbReference type="ARBA" id="ARBA00022679"/>
    </source>
</evidence>
<dbReference type="FunFam" id="3.40.1190.20:FF:000029">
    <property type="entry name" value="Ribokinase"/>
    <property type="match status" value="1"/>
</dbReference>
<comment type="similarity">
    <text evidence="1">Belongs to the carbohydrate kinase pfkB family.</text>
</comment>
<sequence>MKALAQFENSQFLPHRRRHSSFPTTSPNRRSKPPSRLCFACTSASSVTVGVSSDTTKPVVVVGSANADIYVEVDRTPIEGETIAARNGEILAGGKGANQACCGGRLDHLTYFLGRIGDDAHGKLIEDALRLGGVRLDRLSRVVTAPTGFAVVMLQPDGQNSIIIIGGANMHGWPDAVRGEDLEVLAKAGVLLLQREIPDRINIQVAKAAKNAGVPVILDAGGVEDPIPSELLNVVDILSPNETELGRLTGMPTETFEQISQAVLQLHEMGVKKVLVKLGSKGSALFIDGEEALRQAIIPASEVVDTTGAGDTFTAAFAVALVEGMTMKECLEFAAAAASLCVEIKGTIPSMPDRRAVMERLRSSKIYFTNY</sequence>
<keyword evidence="12" id="KW-0963">Cytoplasm</keyword>
<keyword evidence="12" id="KW-0539">Nucleus</keyword>
<feature type="domain" description="Carbohydrate kinase PfkB" evidence="14">
    <location>
        <begin position="59"/>
        <end position="353"/>
    </location>
</feature>
<comment type="catalytic activity">
    <reaction evidence="12">
        <text>D-ribose + ATP = D-ribose 5-phosphate + ADP + H(+)</text>
        <dbReference type="Rhea" id="RHEA:13697"/>
        <dbReference type="ChEBI" id="CHEBI:15378"/>
        <dbReference type="ChEBI" id="CHEBI:30616"/>
        <dbReference type="ChEBI" id="CHEBI:47013"/>
        <dbReference type="ChEBI" id="CHEBI:78346"/>
        <dbReference type="ChEBI" id="CHEBI:456216"/>
        <dbReference type="EC" id="2.7.1.15"/>
    </reaction>
</comment>
<dbReference type="GO" id="GO:0005524">
    <property type="term" value="F:ATP binding"/>
    <property type="evidence" value="ECO:0007669"/>
    <property type="project" value="UniProtKB-UniRule"/>
</dbReference>
<keyword evidence="16" id="KW-1185">Reference proteome</keyword>
<evidence type="ECO:0000256" key="12">
    <source>
        <dbReference type="HAMAP-Rule" id="MF_03215"/>
    </source>
</evidence>
<feature type="binding site" evidence="12">
    <location>
        <position position="241"/>
    </location>
    <ligand>
        <name>ATP</name>
        <dbReference type="ChEBI" id="CHEBI:30616"/>
    </ligand>
</feature>
<keyword evidence="8 12" id="KW-0067">ATP-binding</keyword>
<dbReference type="GO" id="GO:0005737">
    <property type="term" value="C:cytoplasm"/>
    <property type="evidence" value="ECO:0007669"/>
    <property type="project" value="UniProtKB-SubCell"/>
</dbReference>
<comment type="function">
    <text evidence="12">Catalyzes the phosphorylation of ribose at O-5 in a reaction requiring ATP and magnesium. The resulting D-ribose-5-phosphate can then be used either for sythesis of nucleotides, histidine, and tryptophan, or as a component of the pentose phosphate pathway.</text>
</comment>
<feature type="binding site" evidence="12">
    <location>
        <begin position="66"/>
        <end position="68"/>
    </location>
    <ligand>
        <name>substrate</name>
    </ligand>
</feature>
<evidence type="ECO:0000256" key="7">
    <source>
        <dbReference type="ARBA" id="ARBA00022777"/>
    </source>
</evidence>
<keyword evidence="7 12" id="KW-0418">Kinase</keyword>
<evidence type="ECO:0000256" key="5">
    <source>
        <dbReference type="ARBA" id="ARBA00022723"/>
    </source>
</evidence>
<dbReference type="InterPro" id="IPR011877">
    <property type="entry name" value="Ribokinase"/>
</dbReference>
<reference evidence="15 16" key="1">
    <citation type="journal article" date="2022" name="Nat. Plants">
        <title>Genomes of leafy and leafless Platanthera orchids illuminate the evolution of mycoheterotrophy.</title>
        <authorList>
            <person name="Li M.H."/>
            <person name="Liu K.W."/>
            <person name="Li Z."/>
            <person name="Lu H.C."/>
            <person name="Ye Q.L."/>
            <person name="Zhang D."/>
            <person name="Wang J.Y."/>
            <person name="Li Y.F."/>
            <person name="Zhong Z.M."/>
            <person name="Liu X."/>
            <person name="Yu X."/>
            <person name="Liu D.K."/>
            <person name="Tu X.D."/>
            <person name="Liu B."/>
            <person name="Hao Y."/>
            <person name="Liao X.Y."/>
            <person name="Jiang Y.T."/>
            <person name="Sun W.H."/>
            <person name="Chen J."/>
            <person name="Chen Y.Q."/>
            <person name="Ai Y."/>
            <person name="Zhai J.W."/>
            <person name="Wu S.S."/>
            <person name="Zhou Z."/>
            <person name="Hsiao Y.Y."/>
            <person name="Wu W.L."/>
            <person name="Chen Y.Y."/>
            <person name="Lin Y.F."/>
            <person name="Hsu J.L."/>
            <person name="Li C.Y."/>
            <person name="Wang Z.W."/>
            <person name="Zhao X."/>
            <person name="Zhong W.Y."/>
            <person name="Ma X.K."/>
            <person name="Ma L."/>
            <person name="Huang J."/>
            <person name="Chen G.Z."/>
            <person name="Huang M.Z."/>
            <person name="Huang L."/>
            <person name="Peng D.H."/>
            <person name="Luo Y.B."/>
            <person name="Zou S.Q."/>
            <person name="Chen S.P."/>
            <person name="Lan S."/>
            <person name="Tsai W.C."/>
            <person name="Van de Peer Y."/>
            <person name="Liu Z.J."/>
        </authorList>
    </citation>
    <scope>NUCLEOTIDE SEQUENCE [LARGE SCALE GENOMIC DNA]</scope>
    <source>
        <strain evidence="15">Lor287</strain>
    </source>
</reference>
<dbReference type="PROSITE" id="PS00584">
    <property type="entry name" value="PFKB_KINASES_2"/>
    <property type="match status" value="1"/>
</dbReference>
<dbReference type="InterPro" id="IPR011611">
    <property type="entry name" value="PfkB_dom"/>
</dbReference>
<evidence type="ECO:0000256" key="2">
    <source>
        <dbReference type="ARBA" id="ARBA00012035"/>
    </source>
</evidence>
<dbReference type="InterPro" id="IPR029056">
    <property type="entry name" value="Ribokinase-like"/>
</dbReference>